<feature type="non-terminal residue" evidence="2">
    <location>
        <position position="275"/>
    </location>
</feature>
<keyword evidence="1" id="KW-0812">Transmembrane</keyword>
<gene>
    <name evidence="2" type="ORF">AFUS01_LOCUS28544</name>
</gene>
<organism evidence="2 3">
    <name type="scientific">Allacma fusca</name>
    <dbReference type="NCBI Taxonomy" id="39272"/>
    <lineage>
        <taxon>Eukaryota</taxon>
        <taxon>Metazoa</taxon>
        <taxon>Ecdysozoa</taxon>
        <taxon>Arthropoda</taxon>
        <taxon>Hexapoda</taxon>
        <taxon>Collembola</taxon>
        <taxon>Symphypleona</taxon>
        <taxon>Sminthuridae</taxon>
        <taxon>Allacma</taxon>
    </lineage>
</organism>
<feature type="transmembrane region" description="Helical" evidence="1">
    <location>
        <begin position="177"/>
        <end position="201"/>
    </location>
</feature>
<sequence>MYNLITGNLNFRTDELDVRRALTYEESVYKLAFWTEIFLITLNAVFVFFNVDAKPEVPAYIYSLACYLGPDRDISWLKNVTIIAQVWFTICIGVIRLAAQMFQWCILRSFILIGRIISKTPQEVFDNVLDIQSIAPSTILYEHIPFNTYHESVSRRFEKAVQNYKEMKNVLSKYNDIFAAIFVSYKTVSLMFTSIMIYSYLKYRISLPVSATLIFYSAILLHGIRVFKAIYFMGQFYPVSQDFRKNWARYLAWNGLLTERNKALLRSCHTFGFKA</sequence>
<keyword evidence="3" id="KW-1185">Reference proteome</keyword>
<comment type="caution">
    <text evidence="2">The sequence shown here is derived from an EMBL/GenBank/DDBJ whole genome shotgun (WGS) entry which is preliminary data.</text>
</comment>
<dbReference type="AlphaFoldDB" id="A0A8J2PLA0"/>
<dbReference type="Proteomes" id="UP000708208">
    <property type="component" value="Unassembled WGS sequence"/>
</dbReference>
<dbReference type="OrthoDB" id="8298640at2759"/>
<feature type="transmembrane region" description="Helical" evidence="1">
    <location>
        <begin position="28"/>
        <end position="49"/>
    </location>
</feature>
<reference evidence="2" key="1">
    <citation type="submission" date="2021-06" db="EMBL/GenBank/DDBJ databases">
        <authorList>
            <person name="Hodson N. C."/>
            <person name="Mongue J. A."/>
            <person name="Jaron S. K."/>
        </authorList>
    </citation>
    <scope>NUCLEOTIDE SEQUENCE</scope>
</reference>
<proteinExistence type="predicted"/>
<keyword evidence="1" id="KW-1133">Transmembrane helix</keyword>
<protein>
    <submittedName>
        <fullName evidence="2">Uncharacterized protein</fullName>
    </submittedName>
</protein>
<dbReference type="EMBL" id="CAJVCH010409360">
    <property type="protein sequence ID" value="CAG7818009.1"/>
    <property type="molecule type" value="Genomic_DNA"/>
</dbReference>
<feature type="transmembrane region" description="Helical" evidence="1">
    <location>
        <begin position="80"/>
        <end position="99"/>
    </location>
</feature>
<evidence type="ECO:0000256" key="1">
    <source>
        <dbReference type="SAM" id="Phobius"/>
    </source>
</evidence>
<accession>A0A8J2PLA0</accession>
<evidence type="ECO:0000313" key="3">
    <source>
        <dbReference type="Proteomes" id="UP000708208"/>
    </source>
</evidence>
<name>A0A8J2PLA0_9HEXA</name>
<feature type="transmembrane region" description="Helical" evidence="1">
    <location>
        <begin position="207"/>
        <end position="227"/>
    </location>
</feature>
<keyword evidence="1" id="KW-0472">Membrane</keyword>
<evidence type="ECO:0000313" key="2">
    <source>
        <dbReference type="EMBL" id="CAG7818009.1"/>
    </source>
</evidence>